<organism evidence="1 2">
    <name type="scientific">Thermoflexus hugenholtzii JAD2</name>
    <dbReference type="NCBI Taxonomy" id="877466"/>
    <lineage>
        <taxon>Bacteria</taxon>
        <taxon>Bacillati</taxon>
        <taxon>Chloroflexota</taxon>
        <taxon>Thermoflexia</taxon>
        <taxon>Thermoflexales</taxon>
        <taxon>Thermoflexaceae</taxon>
        <taxon>Thermoflexus</taxon>
    </lineage>
</organism>
<evidence type="ECO:0000313" key="1">
    <source>
        <dbReference type="EMBL" id="SNB52935.1"/>
    </source>
</evidence>
<dbReference type="Pfam" id="PF10387">
    <property type="entry name" value="DUF2442"/>
    <property type="match status" value="1"/>
</dbReference>
<sequence length="100" mass="11380">MSELRRPEPIAVKALPGYRLWIRYSDGVEGTLDLSDLVGKGVFAAWENEQEFEKVHIGSGGEISWGEEIEICPDALYLRITGKRPEDLFPRLRELVQQHA</sequence>
<dbReference type="InterPro" id="IPR036782">
    <property type="entry name" value="NE0471-like_N"/>
</dbReference>
<evidence type="ECO:0000313" key="2">
    <source>
        <dbReference type="Proteomes" id="UP000197025"/>
    </source>
</evidence>
<dbReference type="SUPFAM" id="SSF143880">
    <property type="entry name" value="NE0471 N-terminal domain-like"/>
    <property type="match status" value="1"/>
</dbReference>
<dbReference type="EMBL" id="FYEK01000003">
    <property type="protein sequence ID" value="SNB52935.1"/>
    <property type="molecule type" value="Genomic_DNA"/>
</dbReference>
<evidence type="ECO:0008006" key="3">
    <source>
        <dbReference type="Google" id="ProtNLM"/>
    </source>
</evidence>
<proteinExistence type="predicted"/>
<dbReference type="AlphaFoldDB" id="A0A212Q0R6"/>
<dbReference type="InterPro" id="IPR018841">
    <property type="entry name" value="DUF2442"/>
</dbReference>
<protein>
    <recommendedName>
        <fullName evidence="3">DUF2442 domain-containing protein</fullName>
    </recommendedName>
</protein>
<dbReference type="InParanoid" id="A0A212Q0R6"/>
<dbReference type="RefSeq" id="WP_088570150.1">
    <property type="nucleotide sequence ID" value="NZ_FYEK01000003.1"/>
</dbReference>
<name>A0A212Q0R6_9CHLR</name>
<dbReference type="Proteomes" id="UP000197025">
    <property type="component" value="Unassembled WGS sequence"/>
</dbReference>
<keyword evidence="2" id="KW-1185">Reference proteome</keyword>
<dbReference type="Gene3D" id="3.30.2020.10">
    <property type="entry name" value="NE0471-like N-terminal domain"/>
    <property type="match status" value="1"/>
</dbReference>
<reference evidence="2" key="1">
    <citation type="submission" date="2017-06" db="EMBL/GenBank/DDBJ databases">
        <authorList>
            <person name="Varghese N."/>
            <person name="Submissions S."/>
        </authorList>
    </citation>
    <scope>NUCLEOTIDE SEQUENCE [LARGE SCALE GENOMIC DNA]</scope>
    <source>
        <strain evidence="2">JAD2</strain>
    </source>
</reference>
<accession>A0A212Q0R6</accession>
<gene>
    <name evidence="1" type="ORF">SAMN02746019_00023840</name>
</gene>
<dbReference type="OrthoDB" id="162796at2"/>